<evidence type="ECO:0000313" key="2">
    <source>
        <dbReference type="EMBL" id="PVU98258.1"/>
    </source>
</evidence>
<keyword evidence="1" id="KW-0472">Membrane</keyword>
<organism evidence="2 3">
    <name type="scientific">Smittium simulii</name>
    <dbReference type="NCBI Taxonomy" id="133385"/>
    <lineage>
        <taxon>Eukaryota</taxon>
        <taxon>Fungi</taxon>
        <taxon>Fungi incertae sedis</taxon>
        <taxon>Zoopagomycota</taxon>
        <taxon>Kickxellomycotina</taxon>
        <taxon>Harpellomycetes</taxon>
        <taxon>Harpellales</taxon>
        <taxon>Legeriomycetaceae</taxon>
        <taxon>Smittium</taxon>
    </lineage>
</organism>
<reference evidence="2 3" key="1">
    <citation type="journal article" date="2018" name="MBio">
        <title>Comparative Genomics Reveals the Core Gene Toolbox for the Fungus-Insect Symbiosis.</title>
        <authorList>
            <person name="Wang Y."/>
            <person name="Stata M."/>
            <person name="Wang W."/>
            <person name="Stajich J.E."/>
            <person name="White M.M."/>
            <person name="Moncalvo J.M."/>
        </authorList>
    </citation>
    <scope>NUCLEOTIDE SEQUENCE [LARGE SCALE GENOMIC DNA]</scope>
    <source>
        <strain evidence="2 3">SWE-8-4</strain>
    </source>
</reference>
<gene>
    <name evidence="2" type="ORF">BB561_000002</name>
</gene>
<keyword evidence="1" id="KW-0812">Transmembrane</keyword>
<dbReference type="EMBL" id="MBFR01000001">
    <property type="protein sequence ID" value="PVU98258.1"/>
    <property type="molecule type" value="Genomic_DNA"/>
</dbReference>
<dbReference type="AlphaFoldDB" id="A0A2T9Z0Y1"/>
<keyword evidence="1" id="KW-1133">Transmembrane helix</keyword>
<evidence type="ECO:0000256" key="1">
    <source>
        <dbReference type="SAM" id="Phobius"/>
    </source>
</evidence>
<sequence length="362" mass="42543">MNSNNHFNYNYSSKGISPNYHVTDIVLYKSQASALIKLESSTLDNLNYCTSPYSHIETTILPTCFTLQQYFNSNFVIYPAHYNVFYSHLLAISSPLPPHSNSTDFILISFKPILPYSYVIYYGPRYISFVYNTLFSFFSLLFFIFPYDIYTKFNVSTLSNLFKYFFFISLFNCDYTRSIFNALIKVFLRYISIFNLDSDIIERYCYRFPPVYLNFDILIEPSLSKFKDLGICLNDSDIDLMQGIYYVDNCIDLISNWDYEDHLLTSFRDVLKVKPFIKGRAKRVKAMNPSKYKNALGGIIQNVYEGVKADIVAETSPLLNFKLMEKLDTEYRKRFYEGLLKSFLRKWLIMSGKRGKNNIYRI</sequence>
<name>A0A2T9Z0Y1_9FUNG</name>
<evidence type="ECO:0000313" key="3">
    <source>
        <dbReference type="Proteomes" id="UP000245383"/>
    </source>
</evidence>
<feature type="transmembrane region" description="Helical" evidence="1">
    <location>
        <begin position="126"/>
        <end position="145"/>
    </location>
</feature>
<proteinExistence type="predicted"/>
<comment type="caution">
    <text evidence="2">The sequence shown here is derived from an EMBL/GenBank/DDBJ whole genome shotgun (WGS) entry which is preliminary data.</text>
</comment>
<feature type="transmembrane region" description="Helical" evidence="1">
    <location>
        <begin position="165"/>
        <end position="188"/>
    </location>
</feature>
<dbReference type="Proteomes" id="UP000245383">
    <property type="component" value="Unassembled WGS sequence"/>
</dbReference>
<accession>A0A2T9Z0Y1</accession>
<protein>
    <submittedName>
        <fullName evidence="2">Uncharacterized protein</fullName>
    </submittedName>
</protein>
<keyword evidence="3" id="KW-1185">Reference proteome</keyword>